<dbReference type="InterPro" id="IPR004245">
    <property type="entry name" value="DUF229"/>
</dbReference>
<dbReference type="GO" id="GO:0005615">
    <property type="term" value="C:extracellular space"/>
    <property type="evidence" value="ECO:0007669"/>
    <property type="project" value="TreeGrafter"/>
</dbReference>
<dbReference type="Proteomes" id="UP000025227">
    <property type="component" value="Unplaced"/>
</dbReference>
<dbReference type="PANTHER" id="PTHR10974">
    <property type="entry name" value="FI08016P-RELATED"/>
    <property type="match status" value="1"/>
</dbReference>
<dbReference type="PANTHER" id="PTHR10974:SF6">
    <property type="entry name" value="PROTEIN CBG19234"/>
    <property type="match status" value="1"/>
</dbReference>
<reference evidence="2" key="1">
    <citation type="submission" date="2020-12" db="UniProtKB">
        <authorList>
            <consortium name="WormBaseParasite"/>
        </authorList>
    </citation>
    <scope>IDENTIFICATION</scope>
    <source>
        <strain evidence="2">MHco3</strain>
    </source>
</reference>
<protein>
    <submittedName>
        <fullName evidence="2">DUF229 domain containing protein</fullName>
    </submittedName>
</protein>
<dbReference type="InterPro" id="IPR017850">
    <property type="entry name" value="Alkaline_phosphatase_core_sf"/>
</dbReference>
<organism evidence="1 2">
    <name type="scientific">Haemonchus contortus</name>
    <name type="common">Barber pole worm</name>
    <dbReference type="NCBI Taxonomy" id="6289"/>
    <lineage>
        <taxon>Eukaryota</taxon>
        <taxon>Metazoa</taxon>
        <taxon>Ecdysozoa</taxon>
        <taxon>Nematoda</taxon>
        <taxon>Chromadorea</taxon>
        <taxon>Rhabditida</taxon>
        <taxon>Rhabditina</taxon>
        <taxon>Rhabditomorpha</taxon>
        <taxon>Strongyloidea</taxon>
        <taxon>Trichostrongylidae</taxon>
        <taxon>Haemonchus</taxon>
    </lineage>
</organism>
<dbReference type="OrthoDB" id="413313at2759"/>
<dbReference type="FunFam" id="3.40.720.10:FF:000017">
    <property type="entry name" value="Predicted protein"/>
    <property type="match status" value="1"/>
</dbReference>
<dbReference type="Gene3D" id="3.40.720.10">
    <property type="entry name" value="Alkaline Phosphatase, subunit A"/>
    <property type="match status" value="1"/>
</dbReference>
<dbReference type="WBParaSite" id="HCON_00130180-00001">
    <property type="protein sequence ID" value="HCON_00130180-00001"/>
    <property type="gene ID" value="HCON_00130180"/>
</dbReference>
<keyword evidence="1" id="KW-1185">Reference proteome</keyword>
<evidence type="ECO:0000313" key="2">
    <source>
        <dbReference type="WBParaSite" id="HCON_00130180-00001"/>
    </source>
</evidence>
<dbReference type="Pfam" id="PF02995">
    <property type="entry name" value="DUF229"/>
    <property type="match status" value="1"/>
</dbReference>
<dbReference type="CDD" id="cd16021">
    <property type="entry name" value="ALP_like"/>
    <property type="match status" value="1"/>
</dbReference>
<dbReference type="AlphaFoldDB" id="A0A7I4YRX3"/>
<dbReference type="OMA" id="NPADHYY"/>
<dbReference type="SUPFAM" id="SSF53649">
    <property type="entry name" value="Alkaline phosphatase-like"/>
    <property type="match status" value="1"/>
</dbReference>
<name>A0A7I4YRX3_HAECO</name>
<accession>A0A7I4YRX3</accession>
<evidence type="ECO:0000313" key="1">
    <source>
        <dbReference type="Proteomes" id="UP000025227"/>
    </source>
</evidence>
<proteinExistence type="predicted"/>
<sequence>LCYAMFPHNGCRFYLQALQSIKTLFSTHFEGIKALVCALAVIALIGTAQLSSFCASHIGLTEPAREKRQGLADDVDSIRNRILFHPFNNWCKFPLPNAYASDIVRWHVSERMRQLKCPYEDFDMATMDSEGYMYVHPHFTRYPNITNDVKCKVVFIEGGLRNNVTNEGSTKITEVATVEAPENTRFYANADAFYIRCYQKDKQIFEKAFAGMRDLNKQKNKIYISEDIESFEHFGGKRKRPPIIDKPKRFSIDILAFDSTSRTMFMRHMPRTVDLMDKLGYEILYGYNKIGDNSMVNLLPILVGDIPEALAEPVKDSSGDVNTQWILPTTKKLDPSQLSFLWKIMQEKFGCRTMFNDDIADLSRGLFHYPGNEFKPGFTSQPADHYYRAYYIAIYKKWVYTVCKDGDQIQKEFVDLWRRFAHRYKNICHFGFTFISSLTHEAGLTLETLDEYLRSSLENLQISGTLDNTVSIIMGDHGNRIGAVKYSYTGTIEERMPLMAIKLPTDFEKFYPNEYANFLENKWKLTSNFDIHQTLRDIVLMRFGTERTSGTASTGRGISLFDKIPSKRSCRDAYIAENFCTCLVDRHNSTKVKDRSSANKKYEAAISKWIQKNSLDACFDHTNVTIVGDVKILGINPLVRHGLRTKENMTIVEEVKRKDPKMDFLYHELLASVGMPNGDHPEFQFRIEEELSKGEFRVAFEPSVRSPPSNCAGLSIFDICACVSS</sequence>